<proteinExistence type="predicted"/>
<reference evidence="1 2" key="1">
    <citation type="submission" date="2020-08" db="EMBL/GenBank/DDBJ databases">
        <title>Sequencing the genomes of 1000 actinobacteria strains.</title>
        <authorList>
            <person name="Klenk H.-P."/>
        </authorList>
    </citation>
    <scope>NUCLEOTIDE SEQUENCE [LARGE SCALE GENOMIC DNA]</scope>
    <source>
        <strain evidence="1 2">DSM 45258</strain>
    </source>
</reference>
<evidence type="ECO:0008006" key="3">
    <source>
        <dbReference type="Google" id="ProtNLM"/>
    </source>
</evidence>
<gene>
    <name evidence="1" type="ORF">FHU29_000147</name>
</gene>
<dbReference type="AlphaFoldDB" id="A0A839RHW1"/>
<organism evidence="1 2">
    <name type="scientific">Hoyosella altamirensis</name>
    <dbReference type="NCBI Taxonomy" id="616997"/>
    <lineage>
        <taxon>Bacteria</taxon>
        <taxon>Bacillati</taxon>
        <taxon>Actinomycetota</taxon>
        <taxon>Actinomycetes</taxon>
        <taxon>Mycobacteriales</taxon>
        <taxon>Hoyosellaceae</taxon>
        <taxon>Hoyosella</taxon>
    </lineage>
</organism>
<evidence type="ECO:0000313" key="1">
    <source>
        <dbReference type="EMBL" id="MBB3035713.1"/>
    </source>
</evidence>
<sequence>MTGLRDLTARALTTVPTPKRPSKPLGKNTLYKLLTNPYYAGVIRYTSRSTLARTKPP</sequence>
<evidence type="ECO:0000313" key="2">
    <source>
        <dbReference type="Proteomes" id="UP000567922"/>
    </source>
</evidence>
<name>A0A839RHW1_9ACTN</name>
<accession>A0A839RHW1</accession>
<dbReference type="Proteomes" id="UP000567922">
    <property type="component" value="Unassembled WGS sequence"/>
</dbReference>
<keyword evidence="2" id="KW-1185">Reference proteome</keyword>
<protein>
    <recommendedName>
        <fullName evidence="3">Recombinase domain-containing protein</fullName>
    </recommendedName>
</protein>
<dbReference type="EMBL" id="JACHWS010000001">
    <property type="protein sequence ID" value="MBB3035713.1"/>
    <property type="molecule type" value="Genomic_DNA"/>
</dbReference>
<comment type="caution">
    <text evidence="1">The sequence shown here is derived from an EMBL/GenBank/DDBJ whole genome shotgun (WGS) entry which is preliminary data.</text>
</comment>